<feature type="signal peptide" evidence="4">
    <location>
        <begin position="1"/>
        <end position="24"/>
    </location>
</feature>
<dbReference type="STRING" id="1117647.M5M_12955"/>
<gene>
    <name evidence="5" type="ordered locus">M5M_12955</name>
</gene>
<dbReference type="HOGENOM" id="CLU_073582_0_0_6"/>
<feature type="repeat" description="WD" evidence="3">
    <location>
        <begin position="244"/>
        <end position="285"/>
    </location>
</feature>
<name>K4KL59_SIMAS</name>
<keyword evidence="1 3" id="KW-0853">WD repeat</keyword>
<protein>
    <submittedName>
        <fullName evidence="5">Uncharacterized protein</fullName>
    </submittedName>
</protein>
<proteinExistence type="predicted"/>
<evidence type="ECO:0000313" key="6">
    <source>
        <dbReference type="Proteomes" id="UP000000466"/>
    </source>
</evidence>
<dbReference type="eggNOG" id="COG2319">
    <property type="taxonomic scope" value="Bacteria"/>
</dbReference>
<dbReference type="AlphaFoldDB" id="K4KL59"/>
<feature type="chain" id="PRO_5003880745" evidence="4">
    <location>
        <begin position="25"/>
        <end position="324"/>
    </location>
</feature>
<evidence type="ECO:0000313" key="5">
    <source>
        <dbReference type="EMBL" id="AFU99741.1"/>
    </source>
</evidence>
<dbReference type="OrthoDB" id="6192037at2"/>
<dbReference type="InterPro" id="IPR011047">
    <property type="entry name" value="Quinoprotein_ADH-like_sf"/>
</dbReference>
<dbReference type="InterPro" id="IPR019775">
    <property type="entry name" value="WD40_repeat_CS"/>
</dbReference>
<dbReference type="KEGG" id="saga:M5M_12955"/>
<keyword evidence="4" id="KW-0732">Signal</keyword>
<feature type="repeat" description="WD" evidence="3">
    <location>
        <begin position="196"/>
        <end position="237"/>
    </location>
</feature>
<accession>K4KL59</accession>
<evidence type="ECO:0000256" key="2">
    <source>
        <dbReference type="ARBA" id="ARBA00022737"/>
    </source>
</evidence>
<dbReference type="PROSITE" id="PS00678">
    <property type="entry name" value="WD_REPEATS_1"/>
    <property type="match status" value="2"/>
</dbReference>
<feature type="repeat" description="WD" evidence="3">
    <location>
        <begin position="155"/>
        <end position="196"/>
    </location>
</feature>
<dbReference type="Proteomes" id="UP000000466">
    <property type="component" value="Chromosome"/>
</dbReference>
<keyword evidence="6" id="KW-1185">Reference proteome</keyword>
<dbReference type="InterPro" id="IPR001680">
    <property type="entry name" value="WD40_rpt"/>
</dbReference>
<evidence type="ECO:0000256" key="1">
    <source>
        <dbReference type="ARBA" id="ARBA00022574"/>
    </source>
</evidence>
<evidence type="ECO:0000256" key="3">
    <source>
        <dbReference type="PROSITE-ProRule" id="PRU00221"/>
    </source>
</evidence>
<dbReference type="PROSITE" id="PS50082">
    <property type="entry name" value="WD_REPEATS_2"/>
    <property type="match status" value="3"/>
</dbReference>
<dbReference type="Pfam" id="PF00400">
    <property type="entry name" value="WD40"/>
    <property type="match status" value="3"/>
</dbReference>
<organism evidence="5 6">
    <name type="scientific">Simiduia agarivorans (strain DSM 21679 / JCM 13881 / BCRC 17597 / SA1)</name>
    <dbReference type="NCBI Taxonomy" id="1117647"/>
    <lineage>
        <taxon>Bacteria</taxon>
        <taxon>Pseudomonadati</taxon>
        <taxon>Pseudomonadota</taxon>
        <taxon>Gammaproteobacteria</taxon>
        <taxon>Cellvibrionales</taxon>
        <taxon>Cellvibrionaceae</taxon>
        <taxon>Simiduia</taxon>
    </lineage>
</organism>
<dbReference type="PANTHER" id="PTHR19879">
    <property type="entry name" value="TRANSCRIPTION INITIATION FACTOR TFIID"/>
    <property type="match status" value="1"/>
</dbReference>
<dbReference type="SMART" id="SM00320">
    <property type="entry name" value="WD40"/>
    <property type="match status" value="5"/>
</dbReference>
<dbReference type="Gene3D" id="2.130.10.10">
    <property type="entry name" value="YVTN repeat-like/Quinoprotein amine dehydrogenase"/>
    <property type="match status" value="2"/>
</dbReference>
<dbReference type="InterPro" id="IPR015943">
    <property type="entry name" value="WD40/YVTN_repeat-like_dom_sf"/>
</dbReference>
<evidence type="ECO:0000256" key="4">
    <source>
        <dbReference type="SAM" id="SignalP"/>
    </source>
</evidence>
<dbReference type="EMBL" id="CP003746">
    <property type="protein sequence ID" value="AFU99741.1"/>
    <property type="molecule type" value="Genomic_DNA"/>
</dbReference>
<dbReference type="PROSITE" id="PS51257">
    <property type="entry name" value="PROKAR_LIPOPROTEIN"/>
    <property type="match status" value="1"/>
</dbReference>
<dbReference type="RefSeq" id="WP_015047905.1">
    <property type="nucleotide sequence ID" value="NC_018868.3"/>
</dbReference>
<sequence length="324" mass="35105">MNLIRILVAALSLLLISACDSVPAPEKSTEVANKGILSGVISQDGQYALVGAIFEGGSLWRLTDNERLYDWNHQAGERSTIHSAAFSANGRWAATATTHTIVLWDLASGQAARFWNAPAEVLDMALTPDADYALLGLVDGTAVLFDIKRGGVRRTLRHENRVRKVALTADGRTAITGSEDYTAVVWDLEKGEALYTFTHDEEVQMVAIADDGSRAMSAAKYDKAVIWDLRTGKALGNIPLSGSLTKRGIRFTAAQFSPDARQLLTGRPDQTVQLWNLATLEQAGIWRLPKRDTLQPTGAAVLAVGFATRGYVALSANGFVHELR</sequence>
<dbReference type="PROSITE" id="PS50294">
    <property type="entry name" value="WD_REPEATS_REGION"/>
    <property type="match status" value="1"/>
</dbReference>
<reference evidence="5 6" key="1">
    <citation type="journal article" date="2013" name="Genome Announc.">
        <title>Complete genome sequence of Simiduia agarivorans SA1(T), a marine bacterium able to degrade a variety of polysaccharides.</title>
        <authorList>
            <person name="Lin S.Y."/>
            <person name="Shieh W.Y."/>
            <person name="Chen J.S."/>
            <person name="Tang S.L."/>
        </authorList>
    </citation>
    <scope>NUCLEOTIDE SEQUENCE [LARGE SCALE GENOMIC DNA]</scope>
    <source>
        <strain evidence="6">DSM 21679 / JCM 13881 / BCRC 17597 / SA1</strain>
    </source>
</reference>
<keyword evidence="2" id="KW-0677">Repeat</keyword>
<dbReference type="PANTHER" id="PTHR19879:SF9">
    <property type="entry name" value="TRANSCRIPTION INITIATION FACTOR TFIID SUBUNIT 5"/>
    <property type="match status" value="1"/>
</dbReference>
<dbReference type="SUPFAM" id="SSF50998">
    <property type="entry name" value="Quinoprotein alcohol dehydrogenase-like"/>
    <property type="match status" value="1"/>
</dbReference>